<protein>
    <submittedName>
        <fullName evidence="4">Uncharacterized protein</fullName>
    </submittedName>
</protein>
<evidence type="ECO:0000313" key="2">
    <source>
        <dbReference type="EMBL" id="CRI40231.1"/>
    </source>
</evidence>
<dbReference type="EMBL" id="LN847245">
    <property type="protein sequence ID" value="CRI51508.1"/>
    <property type="molecule type" value="Genomic_DNA"/>
</dbReference>
<sequence length="52" mass="6344">MFLFLKFLLKLFCIIDEKFSLKIASRRRITRELVMLFLKKGRAPFCSFPDWE</sequence>
<dbReference type="EMBL" id="LN846998">
    <property type="protein sequence ID" value="CRI37965.1"/>
    <property type="molecule type" value="Genomic_DNA"/>
</dbReference>
<evidence type="ECO:0000313" key="4">
    <source>
        <dbReference type="EMBL" id="CRI52740.1"/>
    </source>
</evidence>
<dbReference type="EMBL" id="LN847003">
    <property type="protein sequence ID" value="CRI40231.1"/>
    <property type="molecule type" value="Genomic_DNA"/>
</dbReference>
<evidence type="ECO:0000313" key="1">
    <source>
        <dbReference type="EMBL" id="CRI37965.1"/>
    </source>
</evidence>
<dbReference type="AlphaFoldDB" id="A0A0F7XJU6"/>
<proteinExistence type="predicted"/>
<evidence type="ECO:0000313" key="3">
    <source>
        <dbReference type="EMBL" id="CRI51508.1"/>
    </source>
</evidence>
<dbReference type="EMBL" id="LN847253">
    <property type="protein sequence ID" value="CRI52740.1"/>
    <property type="molecule type" value="Genomic_DNA"/>
</dbReference>
<dbReference type="PATRIC" id="fig|83558.15.peg.380"/>
<reference evidence="4" key="1">
    <citation type="submission" date="2015-05" db="EMBL/GenBank/DDBJ databases">
        <authorList>
            <person name="Rattei Thomas"/>
        </authorList>
    </citation>
    <scope>NUCLEOTIDE SEQUENCE</scope>
    <source>
        <strain evidence="1">CV15</strain>
        <strain evidence="2">CWL029c</strain>
        <strain evidence="3">UZG1</strain>
        <strain evidence="4">Wien2</strain>
    </source>
</reference>
<name>A0A0F7XJU6_CHLPN</name>
<organism evidence="4">
    <name type="scientific">Chlamydia pneumoniae</name>
    <name type="common">Chlamydophila pneumoniae</name>
    <dbReference type="NCBI Taxonomy" id="83558"/>
    <lineage>
        <taxon>Bacteria</taxon>
        <taxon>Pseudomonadati</taxon>
        <taxon>Chlamydiota</taxon>
        <taxon>Chlamydiia</taxon>
        <taxon>Chlamydiales</taxon>
        <taxon>Chlamydiaceae</taxon>
        <taxon>Chlamydia/Chlamydophila group</taxon>
        <taxon>Chlamydia</taxon>
    </lineage>
</organism>
<gene>
    <name evidence="1" type="ORF">BN1224_CV15_B_02880</name>
    <name evidence="3" type="ORF">BN1224_UZG1_A_03630</name>
    <name evidence="4" type="ORF">BN1224_Wien2_F_00040</name>
    <name evidence="2" type="ORF">CWL029c_C_01910</name>
</gene>
<accession>A0A0F7XJU6</accession>